<evidence type="ECO:0000256" key="9">
    <source>
        <dbReference type="PROSITE-ProRule" id="PRU00433"/>
    </source>
</evidence>
<comment type="caution">
    <text evidence="12">The sequence shown here is derived from an EMBL/GenBank/DDBJ whole genome shotgun (WGS) entry which is preliminary data.</text>
</comment>
<evidence type="ECO:0000256" key="4">
    <source>
        <dbReference type="ARBA" id="ARBA00022692"/>
    </source>
</evidence>
<keyword evidence="6 10" id="KW-1133">Transmembrane helix</keyword>
<proteinExistence type="inferred from homology"/>
<feature type="domain" description="Cytochrome c" evidence="11">
    <location>
        <begin position="115"/>
        <end position="259"/>
    </location>
</feature>
<evidence type="ECO:0000256" key="8">
    <source>
        <dbReference type="ARBA" id="ARBA00023136"/>
    </source>
</evidence>
<dbReference type="PROSITE" id="PS51007">
    <property type="entry name" value="CYTC"/>
    <property type="match status" value="1"/>
</dbReference>
<evidence type="ECO:0000256" key="3">
    <source>
        <dbReference type="ARBA" id="ARBA00022617"/>
    </source>
</evidence>
<keyword evidence="8 10" id="KW-0472">Membrane</keyword>
<reference evidence="12 13" key="1">
    <citation type="submission" date="2023-07" db="EMBL/GenBank/DDBJ databases">
        <title>Sorghum-associated microbial communities from plants grown in Nebraska, USA.</title>
        <authorList>
            <person name="Schachtman D."/>
        </authorList>
    </citation>
    <scope>NUCLEOTIDE SEQUENCE [LARGE SCALE GENOMIC DNA]</scope>
    <source>
        <strain evidence="12 13">BE190</strain>
    </source>
</reference>
<accession>A0ABU1UXD2</accession>
<dbReference type="InterPro" id="IPR009056">
    <property type="entry name" value="Cyt_c-like_dom"/>
</dbReference>
<feature type="transmembrane region" description="Helical" evidence="10">
    <location>
        <begin position="407"/>
        <end position="429"/>
    </location>
</feature>
<keyword evidence="3 9" id="KW-0349">Heme</keyword>
<dbReference type="RefSeq" id="WP_310071457.1">
    <property type="nucleotide sequence ID" value="NZ_JAVDVX010000003.1"/>
</dbReference>
<sequence length="626" mass="67372">MSSAVLAQTAASGDARQLWQLLDYVAVDYSGAVADGVIISEAEYAEMLDFTENAGTLLQSLPKHASKPTIAEKIAELRAAVLRKEASIEVSRLAHQANASLITAYPFPVAPRTVPDLARGQTLYAAQCATCHGVNGNGDGPLAENLEPKPIAFTDPERARTRSVMALYQVISQGVEGTSMVSFKALPEEDRWALAFYIGTLSYDESMRELGKHLWNSEEQIKGLLADMNLLTTITEAALAETIQESDARSVTAYLRSHPGVVETNKPVGLALARLRLAESLAAARAGDRNLATRLSLSAYLDGFEPLEPIVNTRNGSLLIAVETAMLTYRSAVSQGTIEQAEAAAVQLEQLFVQVDGLMQEAKADPTTTFVGALTILLREGIEALLIVIGMITFLKKTDRPEVLRHVHRGWISALLAGVLTWVVATYLIGISGASREVTEGIGSVLAAVVLLSVGLWMHQKSSAGRWQDYLKGKLSAAVSQRSAWALFALAFIAVYREVFETVLFYSALAADGNSGALVAGFFTALLLLIVIAWVLLRTSARIPLGTFFSFTSILVVVLAVVLIGKGVSALQEAGWIGVTLITIPRVEWLGLYPTLETFISQIIVGLIALGGFGISWVKTRNNMIK</sequence>
<comment type="subcellular location">
    <subcellularLocation>
        <location evidence="1">Membrane</location>
        <topology evidence="1">Multi-pass membrane protein</topology>
    </subcellularLocation>
</comment>
<keyword evidence="5 9" id="KW-0479">Metal-binding</keyword>
<organism evidence="12 13">
    <name type="scientific">Cellvibrio fibrivorans</name>
    <dbReference type="NCBI Taxonomy" id="126350"/>
    <lineage>
        <taxon>Bacteria</taxon>
        <taxon>Pseudomonadati</taxon>
        <taxon>Pseudomonadota</taxon>
        <taxon>Gammaproteobacteria</taxon>
        <taxon>Cellvibrionales</taxon>
        <taxon>Cellvibrionaceae</taxon>
        <taxon>Cellvibrio</taxon>
    </lineage>
</organism>
<dbReference type="SUPFAM" id="SSF46626">
    <property type="entry name" value="Cytochrome c"/>
    <property type="match status" value="1"/>
</dbReference>
<dbReference type="InterPro" id="IPR004923">
    <property type="entry name" value="FTR1/Fip1/EfeU"/>
</dbReference>
<keyword evidence="13" id="KW-1185">Reference proteome</keyword>
<dbReference type="InterPro" id="IPR036909">
    <property type="entry name" value="Cyt_c-like_dom_sf"/>
</dbReference>
<evidence type="ECO:0000256" key="5">
    <source>
        <dbReference type="ARBA" id="ARBA00022723"/>
    </source>
</evidence>
<evidence type="ECO:0000256" key="6">
    <source>
        <dbReference type="ARBA" id="ARBA00022989"/>
    </source>
</evidence>
<dbReference type="Proteomes" id="UP001253595">
    <property type="component" value="Unassembled WGS sequence"/>
</dbReference>
<feature type="transmembrane region" description="Helical" evidence="10">
    <location>
        <begin position="599"/>
        <end position="618"/>
    </location>
</feature>
<name>A0ABU1UXD2_9GAMM</name>
<evidence type="ECO:0000313" key="12">
    <source>
        <dbReference type="EMBL" id="MDR7089782.1"/>
    </source>
</evidence>
<gene>
    <name evidence="12" type="ORF">J2X05_001804</name>
</gene>
<dbReference type="EMBL" id="JAVDVX010000003">
    <property type="protein sequence ID" value="MDR7089782.1"/>
    <property type="molecule type" value="Genomic_DNA"/>
</dbReference>
<dbReference type="Gene3D" id="1.10.760.10">
    <property type="entry name" value="Cytochrome c-like domain"/>
    <property type="match status" value="1"/>
</dbReference>
<evidence type="ECO:0000256" key="7">
    <source>
        <dbReference type="ARBA" id="ARBA00023004"/>
    </source>
</evidence>
<evidence type="ECO:0000256" key="1">
    <source>
        <dbReference type="ARBA" id="ARBA00004141"/>
    </source>
</evidence>
<feature type="transmembrane region" description="Helical" evidence="10">
    <location>
        <begin position="441"/>
        <end position="458"/>
    </location>
</feature>
<feature type="transmembrane region" description="Helical" evidence="10">
    <location>
        <begin position="370"/>
        <end position="395"/>
    </location>
</feature>
<keyword evidence="4 10" id="KW-0812">Transmembrane</keyword>
<evidence type="ECO:0000259" key="11">
    <source>
        <dbReference type="PROSITE" id="PS51007"/>
    </source>
</evidence>
<dbReference type="PANTHER" id="PTHR31632:SF2">
    <property type="entry name" value="PLASMA MEMBRANE IRON PERMEASE"/>
    <property type="match status" value="1"/>
</dbReference>
<dbReference type="Pfam" id="PF03239">
    <property type="entry name" value="FTR1"/>
    <property type="match status" value="1"/>
</dbReference>
<evidence type="ECO:0000313" key="13">
    <source>
        <dbReference type="Proteomes" id="UP001253595"/>
    </source>
</evidence>
<keyword evidence="7 9" id="KW-0408">Iron</keyword>
<evidence type="ECO:0000256" key="10">
    <source>
        <dbReference type="SAM" id="Phobius"/>
    </source>
</evidence>
<protein>
    <submittedName>
        <fullName evidence="12">High-affinity iron transporter</fullName>
    </submittedName>
</protein>
<feature type="transmembrane region" description="Helical" evidence="10">
    <location>
        <begin position="479"/>
        <end position="496"/>
    </location>
</feature>
<feature type="transmembrane region" description="Helical" evidence="10">
    <location>
        <begin position="544"/>
        <end position="564"/>
    </location>
</feature>
<feature type="transmembrane region" description="Helical" evidence="10">
    <location>
        <begin position="516"/>
        <end position="537"/>
    </location>
</feature>
<evidence type="ECO:0000256" key="2">
    <source>
        <dbReference type="ARBA" id="ARBA00008333"/>
    </source>
</evidence>
<comment type="similarity">
    <text evidence="2">Belongs to the oxidase-dependent Fe transporter (OFeT) (TC 9.A.10.1) family.</text>
</comment>
<dbReference type="PANTHER" id="PTHR31632">
    <property type="entry name" value="IRON TRANSPORTER FTH1"/>
    <property type="match status" value="1"/>
</dbReference>
<dbReference type="Pfam" id="PF00034">
    <property type="entry name" value="Cytochrom_C"/>
    <property type="match status" value="1"/>
</dbReference>